<evidence type="ECO:0000259" key="1">
    <source>
        <dbReference type="Pfam" id="PF07790"/>
    </source>
</evidence>
<organism evidence="2 3">
    <name type="scientific">Haloferax mediterranei (strain ATCC 33500 / DSM 1411 / JCM 8866 / NBRC 14739 / NCIMB 2177 / R-4)</name>
    <name type="common">Halobacterium mediterranei</name>
    <dbReference type="NCBI Taxonomy" id="523841"/>
    <lineage>
        <taxon>Archaea</taxon>
        <taxon>Methanobacteriati</taxon>
        <taxon>Methanobacteriota</taxon>
        <taxon>Stenosarchaea group</taxon>
        <taxon>Halobacteria</taxon>
        <taxon>Halobacteriales</taxon>
        <taxon>Haloferacaceae</taxon>
        <taxon>Haloferax</taxon>
    </lineage>
</organism>
<accession>I3R2W0</accession>
<dbReference type="EMBL" id="CP001868">
    <property type="protein sequence ID" value="AFK18570.2"/>
    <property type="molecule type" value="Genomic_DNA"/>
</dbReference>
<evidence type="ECO:0000313" key="2">
    <source>
        <dbReference type="EMBL" id="AFK18570.2"/>
    </source>
</evidence>
<dbReference type="GeneID" id="40156205"/>
<proteinExistence type="predicted"/>
<dbReference type="RefSeq" id="WP_231512915.1">
    <property type="nucleotide sequence ID" value="NC_017941.2"/>
</dbReference>
<dbReference type="STRING" id="523841.HFX_0849"/>
<protein>
    <recommendedName>
        <fullName evidence="1">Archaeal Type IV pilin N-terminal domain-containing protein</fullName>
    </recommendedName>
</protein>
<gene>
    <name evidence="2" type="ordered locus">HFX_0849</name>
</gene>
<dbReference type="KEGG" id="hme:HFX_0849"/>
<evidence type="ECO:0000313" key="3">
    <source>
        <dbReference type="Proteomes" id="UP000006469"/>
    </source>
</evidence>
<dbReference type="InterPro" id="IPR012859">
    <property type="entry name" value="Pilin_N_archaeal"/>
</dbReference>
<reference evidence="2 3" key="1">
    <citation type="journal article" date="2012" name="J. Bacteriol.">
        <title>Complete genome sequence of the metabolically versatile halophilic archaeon Haloferax mediterranei, a poly(3-hydroxybutyrate-co-3-hydroxyvalerate) producer.</title>
        <authorList>
            <person name="Han J."/>
            <person name="Zhang F."/>
            <person name="Hou J."/>
            <person name="Liu X."/>
            <person name="Li M."/>
            <person name="Liu H."/>
            <person name="Cai L."/>
            <person name="Zhang B."/>
            <person name="Chen Y."/>
            <person name="Zhou J."/>
            <person name="Hu S."/>
            <person name="Xiang H."/>
        </authorList>
    </citation>
    <scope>NUCLEOTIDE SEQUENCE [LARGE SCALE GENOMIC DNA]</scope>
    <source>
        <strain evidence="3">ATCC 33500 / DSM 1411 / JCM 8866 / NBRC 14739 / NCIMB 2177 / R-4</strain>
    </source>
</reference>
<dbReference type="AlphaFoldDB" id="I3R2W0"/>
<dbReference type="HOGENOM" id="CLU_1870688_0_0_2"/>
<dbReference type="eggNOG" id="arCOG02416">
    <property type="taxonomic scope" value="Archaea"/>
</dbReference>
<name>I3R2W0_HALMT</name>
<dbReference type="Proteomes" id="UP000006469">
    <property type="component" value="Chromosome"/>
</dbReference>
<dbReference type="Pfam" id="PF07790">
    <property type="entry name" value="Pilin_N"/>
    <property type="match status" value="1"/>
</dbReference>
<sequence length="138" mass="14207">MSLRTRFSNLSTVGKVIVLVVLLASLLFTLVSAVFGAAIVGTFVLESGESVDKSPQASFTSSVSDGTVRIEHAAGDSIPADELTVVVGEREQSWASLADGDGAVEQGDSVSVSASEGETVRLVYIGGESETTLVQLTA</sequence>
<feature type="domain" description="Archaeal Type IV pilin N-terminal" evidence="1">
    <location>
        <begin position="34"/>
        <end position="88"/>
    </location>
</feature>